<dbReference type="InterPro" id="IPR051801">
    <property type="entry name" value="GH28_Enzymes"/>
</dbReference>
<dbReference type="KEGG" id="qsa:O6P43_008159"/>
<comment type="similarity">
    <text evidence="2 6">Belongs to the glycosyl hydrolase 28 family.</text>
</comment>
<evidence type="ECO:0000256" key="4">
    <source>
        <dbReference type="ARBA" id="ARBA00022801"/>
    </source>
</evidence>
<dbReference type="InterPro" id="IPR006626">
    <property type="entry name" value="PbH1"/>
</dbReference>
<keyword evidence="4 6" id="KW-0378">Hydrolase</keyword>
<dbReference type="InterPro" id="IPR000743">
    <property type="entry name" value="Glyco_hydro_28"/>
</dbReference>
<evidence type="ECO:0000256" key="5">
    <source>
        <dbReference type="ARBA" id="ARBA00023295"/>
    </source>
</evidence>
<keyword evidence="8" id="KW-1185">Reference proteome</keyword>
<dbReference type="Gene3D" id="2.160.20.10">
    <property type="entry name" value="Single-stranded right-handed beta-helix, Pectin lyase-like"/>
    <property type="match status" value="1"/>
</dbReference>
<keyword evidence="5 6" id="KW-0326">Glycosidase</keyword>
<dbReference type="SMART" id="SM00710">
    <property type="entry name" value="PbH1"/>
    <property type="match status" value="4"/>
</dbReference>
<dbReference type="AlphaFoldDB" id="A0AAD7PWG5"/>
<accession>A0AAD7PWG5</accession>
<keyword evidence="7" id="KW-0456">Lyase</keyword>
<sequence>MGGEIIRVEAHLVPQSPRPRRFSRRVALVDDVIGIVATILTLGSVGITVAESRVVRILNTIDYPAISCRKHSAVLTDFGGVGDGKTSNTKAFQSAISNLSRYSSDGGAELIVPPGKWLTGSFNLTSHFTLFLHKDAVILASQDESEWPQLAVLPSYGRENNGPNARFSSLIFGTNLTDVVITGHNGTIDGQGASWWVKYRNGGFNITRPYIIETMYSNQIQISNLTLINSPSWFVHPIYSSNIIINGLTILAPIDSPNTDGIDPDSCTNVRIEDCFIVSGDDCIAVKSGWDEPGIKFGMPTQHLIIRRLTCISPDSATIALGSEMSGGIQDVRVEDITAINTQSGVRIKTAVGRGGYVKDIFVRRMTLNTMKYVFWMTGSYKLHPNPNFNPKALPNITGINYRDVTANNVTYSAKLEGMQDNPFTGICISNVTITLSEKPKKLQWNCTAIQGTTSNVSPQPCDLLPQKQQKIECPFPNDKLPIESVQLKTCSLSSSKRV</sequence>
<evidence type="ECO:0000256" key="1">
    <source>
        <dbReference type="ARBA" id="ARBA00004191"/>
    </source>
</evidence>
<dbReference type="SUPFAM" id="SSF51126">
    <property type="entry name" value="Pectin lyase-like"/>
    <property type="match status" value="1"/>
</dbReference>
<dbReference type="EMBL" id="JARAOO010000004">
    <property type="protein sequence ID" value="KAJ7969884.1"/>
    <property type="molecule type" value="Genomic_DNA"/>
</dbReference>
<dbReference type="InterPro" id="IPR011050">
    <property type="entry name" value="Pectin_lyase_fold/virulence"/>
</dbReference>
<name>A0AAD7PWG5_QUISA</name>
<organism evidence="7 8">
    <name type="scientific">Quillaja saponaria</name>
    <name type="common">Soap bark tree</name>
    <dbReference type="NCBI Taxonomy" id="32244"/>
    <lineage>
        <taxon>Eukaryota</taxon>
        <taxon>Viridiplantae</taxon>
        <taxon>Streptophyta</taxon>
        <taxon>Embryophyta</taxon>
        <taxon>Tracheophyta</taxon>
        <taxon>Spermatophyta</taxon>
        <taxon>Magnoliopsida</taxon>
        <taxon>eudicotyledons</taxon>
        <taxon>Gunneridae</taxon>
        <taxon>Pentapetalae</taxon>
        <taxon>rosids</taxon>
        <taxon>fabids</taxon>
        <taxon>Fabales</taxon>
        <taxon>Quillajaceae</taxon>
        <taxon>Quillaja</taxon>
    </lineage>
</organism>
<gene>
    <name evidence="7" type="ORF">O6P43_008159</name>
</gene>
<evidence type="ECO:0000313" key="8">
    <source>
        <dbReference type="Proteomes" id="UP001163823"/>
    </source>
</evidence>
<dbReference type="GO" id="GO:0016829">
    <property type="term" value="F:lyase activity"/>
    <property type="evidence" value="ECO:0007669"/>
    <property type="project" value="UniProtKB-KW"/>
</dbReference>
<evidence type="ECO:0000256" key="6">
    <source>
        <dbReference type="RuleBase" id="RU361169"/>
    </source>
</evidence>
<evidence type="ECO:0000256" key="3">
    <source>
        <dbReference type="ARBA" id="ARBA00022512"/>
    </source>
</evidence>
<dbReference type="InterPro" id="IPR012334">
    <property type="entry name" value="Pectin_lyas_fold"/>
</dbReference>
<dbReference type="Proteomes" id="UP001163823">
    <property type="component" value="Chromosome 4"/>
</dbReference>
<proteinExistence type="inferred from homology"/>
<comment type="caution">
    <text evidence="7">The sequence shown here is derived from an EMBL/GenBank/DDBJ whole genome shotgun (WGS) entry which is preliminary data.</text>
</comment>
<dbReference type="PANTHER" id="PTHR31339">
    <property type="entry name" value="PECTIN LYASE-RELATED"/>
    <property type="match status" value="1"/>
</dbReference>
<dbReference type="GO" id="GO:0005975">
    <property type="term" value="P:carbohydrate metabolic process"/>
    <property type="evidence" value="ECO:0007669"/>
    <property type="project" value="InterPro"/>
</dbReference>
<dbReference type="GO" id="GO:0004650">
    <property type="term" value="F:polygalacturonase activity"/>
    <property type="evidence" value="ECO:0007669"/>
    <property type="project" value="InterPro"/>
</dbReference>
<evidence type="ECO:0000313" key="7">
    <source>
        <dbReference type="EMBL" id="KAJ7969884.1"/>
    </source>
</evidence>
<dbReference type="PANTHER" id="PTHR31339:SF12">
    <property type="entry name" value="ENDO-POLYGALACTURONASE-LIKE PROTEIN"/>
    <property type="match status" value="1"/>
</dbReference>
<keyword evidence="3" id="KW-0134">Cell wall</keyword>
<dbReference type="Pfam" id="PF00295">
    <property type="entry name" value="Glyco_hydro_28"/>
    <property type="match status" value="1"/>
</dbReference>
<evidence type="ECO:0000256" key="2">
    <source>
        <dbReference type="ARBA" id="ARBA00008834"/>
    </source>
</evidence>
<keyword evidence="3" id="KW-0964">Secreted</keyword>
<reference evidence="7" key="1">
    <citation type="journal article" date="2023" name="Science">
        <title>Elucidation of the pathway for biosynthesis of saponin adjuvants from the soapbark tree.</title>
        <authorList>
            <person name="Reed J."/>
            <person name="Orme A."/>
            <person name="El-Demerdash A."/>
            <person name="Owen C."/>
            <person name="Martin L.B.B."/>
            <person name="Misra R.C."/>
            <person name="Kikuchi S."/>
            <person name="Rejzek M."/>
            <person name="Martin A.C."/>
            <person name="Harkess A."/>
            <person name="Leebens-Mack J."/>
            <person name="Louveau T."/>
            <person name="Stephenson M.J."/>
            <person name="Osbourn A."/>
        </authorList>
    </citation>
    <scope>NUCLEOTIDE SEQUENCE</scope>
    <source>
        <strain evidence="7">S10</strain>
    </source>
</reference>
<protein>
    <submittedName>
        <fullName evidence="7">Pectin lyase-like superfamily protein</fullName>
    </submittedName>
</protein>
<comment type="subcellular location">
    <subcellularLocation>
        <location evidence="1">Secreted</location>
        <location evidence="1">Cell wall</location>
    </subcellularLocation>
</comment>